<keyword evidence="6 10" id="KW-0418">Kinase</keyword>
<dbReference type="SMART" id="SM00091">
    <property type="entry name" value="PAS"/>
    <property type="match status" value="1"/>
</dbReference>
<dbReference type="GO" id="GO:0005524">
    <property type="term" value="F:ATP binding"/>
    <property type="evidence" value="ECO:0007669"/>
    <property type="project" value="UniProtKB-KW"/>
</dbReference>
<sequence>MDNTPNIAELESTKRTVKYFEGLLRSTPNGVVVTDASLNIVLVNERFSSFFRQSWRDVIETNLFVWLQQLDEGSIELWTKLMESVYRDGYCCDVNLMMTSTEGVKCLSVNASLVAQESTEDYGMIISNWRDITKQIEMEEQIAASERLAVLGKLSASIAHEIRNPLAAIDISALNLKRKLKGADNKTKSQIDRIIKQVKEAVDTIQSLQDLVKLEAPNKRRWDISDIIWNVIDESELPQSVHLIKSMTKNELFVDVDEKQVSIVLRNILTNAIHAMNNQGTIWINAYKEGDDNVKISIKDSGCGITAENINKIFQSFYGTKVKGFGYGLTICRMIMEKHGGTIDAKSEEGEGATFILSFPFADTGRSI</sequence>
<dbReference type="GO" id="GO:0006355">
    <property type="term" value="P:regulation of DNA-templated transcription"/>
    <property type="evidence" value="ECO:0007669"/>
    <property type="project" value="InterPro"/>
</dbReference>
<dbReference type="AlphaFoldDB" id="A0A0B0EHN3"/>
<proteinExistence type="predicted"/>
<dbReference type="InterPro" id="IPR000014">
    <property type="entry name" value="PAS"/>
</dbReference>
<dbReference type="Proteomes" id="UP000030652">
    <property type="component" value="Unassembled WGS sequence"/>
</dbReference>
<dbReference type="InterPro" id="IPR003594">
    <property type="entry name" value="HATPase_dom"/>
</dbReference>
<gene>
    <name evidence="10" type="primary">fixL</name>
    <name evidence="10" type="ORF">SCABRO_02756</name>
</gene>
<keyword evidence="4 10" id="KW-0808">Transferase</keyword>
<keyword evidence="7" id="KW-0067">ATP-binding</keyword>
<evidence type="ECO:0000313" key="11">
    <source>
        <dbReference type="Proteomes" id="UP000030652"/>
    </source>
</evidence>
<dbReference type="Pfam" id="PF02518">
    <property type="entry name" value="HATPase_c"/>
    <property type="match status" value="1"/>
</dbReference>
<protein>
    <recommendedName>
        <fullName evidence="2">histidine kinase</fullName>
        <ecNumber evidence="2">2.7.13.3</ecNumber>
    </recommendedName>
</protein>
<evidence type="ECO:0000256" key="8">
    <source>
        <dbReference type="ARBA" id="ARBA00023012"/>
    </source>
</evidence>
<dbReference type="EC" id="2.7.13.3" evidence="2"/>
<dbReference type="Pfam" id="PF00989">
    <property type="entry name" value="PAS"/>
    <property type="match status" value="1"/>
</dbReference>
<keyword evidence="5" id="KW-0547">Nucleotide-binding</keyword>
<dbReference type="InterPro" id="IPR013767">
    <property type="entry name" value="PAS_fold"/>
</dbReference>
<evidence type="ECO:0000256" key="6">
    <source>
        <dbReference type="ARBA" id="ARBA00022777"/>
    </source>
</evidence>
<comment type="catalytic activity">
    <reaction evidence="1">
        <text>ATP + protein L-histidine = ADP + protein N-phospho-L-histidine.</text>
        <dbReference type="EC" id="2.7.13.3"/>
    </reaction>
</comment>
<dbReference type="PANTHER" id="PTHR43065">
    <property type="entry name" value="SENSOR HISTIDINE KINASE"/>
    <property type="match status" value="1"/>
</dbReference>
<accession>A0A0B0EHN3</accession>
<dbReference type="InterPro" id="IPR003661">
    <property type="entry name" value="HisK_dim/P_dom"/>
</dbReference>
<keyword evidence="3" id="KW-0597">Phosphoprotein</keyword>
<dbReference type="InterPro" id="IPR036097">
    <property type="entry name" value="HisK_dim/P_sf"/>
</dbReference>
<dbReference type="InterPro" id="IPR036890">
    <property type="entry name" value="HATPase_C_sf"/>
</dbReference>
<dbReference type="PROSITE" id="PS50109">
    <property type="entry name" value="HIS_KIN"/>
    <property type="match status" value="1"/>
</dbReference>
<evidence type="ECO:0000313" key="10">
    <source>
        <dbReference type="EMBL" id="KHE91546.1"/>
    </source>
</evidence>
<dbReference type="CDD" id="cd00082">
    <property type="entry name" value="HisKA"/>
    <property type="match status" value="1"/>
</dbReference>
<evidence type="ECO:0000256" key="2">
    <source>
        <dbReference type="ARBA" id="ARBA00012438"/>
    </source>
</evidence>
<dbReference type="SMART" id="SM00387">
    <property type="entry name" value="HATPase_c"/>
    <property type="match status" value="1"/>
</dbReference>
<feature type="domain" description="Histidine kinase" evidence="9">
    <location>
        <begin position="157"/>
        <end position="363"/>
    </location>
</feature>
<evidence type="ECO:0000259" key="9">
    <source>
        <dbReference type="PROSITE" id="PS50109"/>
    </source>
</evidence>
<evidence type="ECO:0000256" key="7">
    <source>
        <dbReference type="ARBA" id="ARBA00022840"/>
    </source>
</evidence>
<dbReference type="CDD" id="cd00130">
    <property type="entry name" value="PAS"/>
    <property type="match status" value="1"/>
</dbReference>
<dbReference type="eggNOG" id="COG5000">
    <property type="taxonomic scope" value="Bacteria"/>
</dbReference>
<dbReference type="SUPFAM" id="SSF55874">
    <property type="entry name" value="ATPase domain of HSP90 chaperone/DNA topoisomerase II/histidine kinase"/>
    <property type="match status" value="1"/>
</dbReference>
<evidence type="ECO:0000256" key="4">
    <source>
        <dbReference type="ARBA" id="ARBA00022679"/>
    </source>
</evidence>
<dbReference type="Pfam" id="PF00512">
    <property type="entry name" value="HisKA"/>
    <property type="match status" value="1"/>
</dbReference>
<dbReference type="InterPro" id="IPR035965">
    <property type="entry name" value="PAS-like_dom_sf"/>
</dbReference>
<dbReference type="GO" id="GO:0000155">
    <property type="term" value="F:phosphorelay sensor kinase activity"/>
    <property type="evidence" value="ECO:0007669"/>
    <property type="project" value="InterPro"/>
</dbReference>
<dbReference type="Gene3D" id="1.10.287.130">
    <property type="match status" value="1"/>
</dbReference>
<dbReference type="CDD" id="cd00075">
    <property type="entry name" value="HATPase"/>
    <property type="match status" value="1"/>
</dbReference>
<dbReference type="Gene3D" id="3.30.565.10">
    <property type="entry name" value="Histidine kinase-like ATPase, C-terminal domain"/>
    <property type="match status" value="1"/>
</dbReference>
<dbReference type="EMBL" id="JRYO01000193">
    <property type="protein sequence ID" value="KHE91546.1"/>
    <property type="molecule type" value="Genomic_DNA"/>
</dbReference>
<name>A0A0B0EHN3_9BACT</name>
<evidence type="ECO:0000256" key="3">
    <source>
        <dbReference type="ARBA" id="ARBA00022553"/>
    </source>
</evidence>
<dbReference type="PANTHER" id="PTHR43065:SF42">
    <property type="entry name" value="TWO-COMPONENT SENSOR PPRA"/>
    <property type="match status" value="1"/>
</dbReference>
<dbReference type="InterPro" id="IPR004358">
    <property type="entry name" value="Sig_transdc_His_kin-like_C"/>
</dbReference>
<comment type="caution">
    <text evidence="10">The sequence shown here is derived from an EMBL/GenBank/DDBJ whole genome shotgun (WGS) entry which is preliminary data.</text>
</comment>
<evidence type="ECO:0000256" key="5">
    <source>
        <dbReference type="ARBA" id="ARBA00022741"/>
    </source>
</evidence>
<dbReference type="SUPFAM" id="SSF47384">
    <property type="entry name" value="Homodimeric domain of signal transducing histidine kinase"/>
    <property type="match status" value="1"/>
</dbReference>
<dbReference type="PRINTS" id="PR00344">
    <property type="entry name" value="BCTRLSENSOR"/>
</dbReference>
<reference evidence="10 11" key="1">
    <citation type="submission" date="2014-10" db="EMBL/GenBank/DDBJ databases">
        <title>Draft genome of anammox bacterium scalindua brodae, obtained using differential coverage binning of sequence data from two enrichment reactors.</title>
        <authorList>
            <person name="Speth D.R."/>
            <person name="Russ L."/>
            <person name="Kartal B."/>
            <person name="Op den Camp H.J."/>
            <person name="Dutilh B.E."/>
            <person name="Jetten M.S."/>
        </authorList>
    </citation>
    <scope>NUCLEOTIDE SEQUENCE [LARGE SCALE GENOMIC DNA]</scope>
    <source>
        <strain evidence="10">RU1</strain>
    </source>
</reference>
<dbReference type="InterPro" id="IPR005467">
    <property type="entry name" value="His_kinase_dom"/>
</dbReference>
<dbReference type="SMART" id="SM00388">
    <property type="entry name" value="HisKA"/>
    <property type="match status" value="1"/>
</dbReference>
<evidence type="ECO:0000256" key="1">
    <source>
        <dbReference type="ARBA" id="ARBA00000085"/>
    </source>
</evidence>
<organism evidence="10 11">
    <name type="scientific">Candidatus Scalindua brodae</name>
    <dbReference type="NCBI Taxonomy" id="237368"/>
    <lineage>
        <taxon>Bacteria</taxon>
        <taxon>Pseudomonadati</taxon>
        <taxon>Planctomycetota</taxon>
        <taxon>Candidatus Brocadiia</taxon>
        <taxon>Candidatus Brocadiales</taxon>
        <taxon>Candidatus Scalinduaceae</taxon>
        <taxon>Candidatus Scalindua</taxon>
    </lineage>
</organism>
<dbReference type="Gene3D" id="3.30.450.20">
    <property type="entry name" value="PAS domain"/>
    <property type="match status" value="1"/>
</dbReference>
<dbReference type="SUPFAM" id="SSF55785">
    <property type="entry name" value="PYP-like sensor domain (PAS domain)"/>
    <property type="match status" value="1"/>
</dbReference>
<keyword evidence="8" id="KW-0902">Two-component regulatory system</keyword>